<evidence type="ECO:0000313" key="3">
    <source>
        <dbReference type="EMBL" id="THF95288.1"/>
    </source>
</evidence>
<dbReference type="GO" id="GO:0016272">
    <property type="term" value="C:prefoldin complex"/>
    <property type="evidence" value="ECO:0007669"/>
    <property type="project" value="InterPro"/>
</dbReference>
<dbReference type="InterPro" id="IPR002777">
    <property type="entry name" value="PFD_beta-like"/>
</dbReference>
<dbReference type="AlphaFoldDB" id="A0A4S4CZV3"/>
<dbReference type="Gene3D" id="1.10.287.370">
    <property type="match status" value="1"/>
</dbReference>
<comment type="caution">
    <text evidence="3">The sequence shown here is derived from an EMBL/GenBank/DDBJ whole genome shotgun (WGS) entry which is preliminary data.</text>
</comment>
<evidence type="ECO:0000313" key="4">
    <source>
        <dbReference type="Proteomes" id="UP000306102"/>
    </source>
</evidence>
<proteinExistence type="inferred from homology"/>
<name>A0A4S4CZV3_CAMSN</name>
<dbReference type="GO" id="GO:0051131">
    <property type="term" value="P:chaperone-mediated protein complex assembly"/>
    <property type="evidence" value="ECO:0007669"/>
    <property type="project" value="TreeGrafter"/>
</dbReference>
<dbReference type="GO" id="GO:0051087">
    <property type="term" value="F:protein-folding chaperone binding"/>
    <property type="evidence" value="ECO:0007669"/>
    <property type="project" value="TreeGrafter"/>
</dbReference>
<dbReference type="InterPro" id="IPR009053">
    <property type="entry name" value="Prefoldin"/>
</dbReference>
<dbReference type="SUPFAM" id="SSF46579">
    <property type="entry name" value="Prefoldin"/>
    <property type="match status" value="1"/>
</dbReference>
<protein>
    <submittedName>
        <fullName evidence="3">Uncharacterized protein</fullName>
    </submittedName>
</protein>
<gene>
    <name evidence="3" type="ORF">TEA_018468</name>
</gene>
<keyword evidence="2" id="KW-0143">Chaperone</keyword>
<dbReference type="CDD" id="cd23161">
    <property type="entry name" value="Prefoldin_6"/>
    <property type="match status" value="1"/>
</dbReference>
<evidence type="ECO:0000256" key="1">
    <source>
        <dbReference type="ARBA" id="ARBA00008045"/>
    </source>
</evidence>
<dbReference type="PANTHER" id="PTHR21431">
    <property type="entry name" value="PREFOLDIN SUBUNIT 6"/>
    <property type="match status" value="1"/>
</dbReference>
<dbReference type="GO" id="GO:0006457">
    <property type="term" value="P:protein folding"/>
    <property type="evidence" value="ECO:0007669"/>
    <property type="project" value="InterPro"/>
</dbReference>
<dbReference type="PANTHER" id="PTHR21431:SF0">
    <property type="entry name" value="PREFOLDIN SUBUNIT 6"/>
    <property type="match status" value="1"/>
</dbReference>
<keyword evidence="4" id="KW-1185">Reference proteome</keyword>
<accession>A0A4S4CZV3</accession>
<dbReference type="GO" id="GO:0005737">
    <property type="term" value="C:cytoplasm"/>
    <property type="evidence" value="ECO:0007669"/>
    <property type="project" value="TreeGrafter"/>
</dbReference>
<evidence type="ECO:0000256" key="2">
    <source>
        <dbReference type="ARBA" id="ARBA00023186"/>
    </source>
</evidence>
<dbReference type="GO" id="GO:0051082">
    <property type="term" value="F:unfolded protein binding"/>
    <property type="evidence" value="ECO:0007669"/>
    <property type="project" value="InterPro"/>
</dbReference>
<dbReference type="EMBL" id="SDRB02013288">
    <property type="protein sequence ID" value="THF95288.1"/>
    <property type="molecule type" value="Genomic_DNA"/>
</dbReference>
<dbReference type="GO" id="GO:0009409">
    <property type="term" value="P:response to cold"/>
    <property type="evidence" value="ECO:0007669"/>
    <property type="project" value="UniProtKB-ARBA"/>
</dbReference>
<organism evidence="3 4">
    <name type="scientific">Camellia sinensis var. sinensis</name>
    <name type="common">China tea</name>
    <dbReference type="NCBI Taxonomy" id="542762"/>
    <lineage>
        <taxon>Eukaryota</taxon>
        <taxon>Viridiplantae</taxon>
        <taxon>Streptophyta</taxon>
        <taxon>Embryophyta</taxon>
        <taxon>Tracheophyta</taxon>
        <taxon>Spermatophyta</taxon>
        <taxon>Magnoliopsida</taxon>
        <taxon>eudicotyledons</taxon>
        <taxon>Gunneridae</taxon>
        <taxon>Pentapetalae</taxon>
        <taxon>asterids</taxon>
        <taxon>Ericales</taxon>
        <taxon>Theaceae</taxon>
        <taxon>Camellia</taxon>
    </lineage>
</organism>
<comment type="similarity">
    <text evidence="1">Belongs to the prefoldin subunit beta family.</text>
</comment>
<dbReference type="STRING" id="542762.A0A4S4CZV3"/>
<dbReference type="Proteomes" id="UP000306102">
    <property type="component" value="Unassembled WGS sequence"/>
</dbReference>
<reference evidence="3 4" key="1">
    <citation type="journal article" date="2018" name="Proc. Natl. Acad. Sci. U.S.A.">
        <title>Draft genome sequence of Camellia sinensis var. sinensis provides insights into the evolution of the tea genome and tea quality.</title>
        <authorList>
            <person name="Wei C."/>
            <person name="Yang H."/>
            <person name="Wang S."/>
            <person name="Zhao J."/>
            <person name="Liu C."/>
            <person name="Gao L."/>
            <person name="Xia E."/>
            <person name="Lu Y."/>
            <person name="Tai Y."/>
            <person name="She G."/>
            <person name="Sun J."/>
            <person name="Cao H."/>
            <person name="Tong W."/>
            <person name="Gao Q."/>
            <person name="Li Y."/>
            <person name="Deng W."/>
            <person name="Jiang X."/>
            <person name="Wang W."/>
            <person name="Chen Q."/>
            <person name="Zhang S."/>
            <person name="Li H."/>
            <person name="Wu J."/>
            <person name="Wang P."/>
            <person name="Li P."/>
            <person name="Shi C."/>
            <person name="Zheng F."/>
            <person name="Jian J."/>
            <person name="Huang B."/>
            <person name="Shan D."/>
            <person name="Shi M."/>
            <person name="Fang C."/>
            <person name="Yue Y."/>
            <person name="Li F."/>
            <person name="Li D."/>
            <person name="Wei S."/>
            <person name="Han B."/>
            <person name="Jiang C."/>
            <person name="Yin Y."/>
            <person name="Xia T."/>
            <person name="Zhang Z."/>
            <person name="Bennetzen J.L."/>
            <person name="Zhao S."/>
            <person name="Wan X."/>
        </authorList>
    </citation>
    <scope>NUCLEOTIDE SEQUENCE [LARGE SCALE GENOMIC DNA]</scope>
    <source>
        <strain evidence="4">cv. Shuchazao</strain>
        <tissue evidence="3">Leaf</tissue>
    </source>
</reference>
<sequence length="489" mass="53598">MLTITLPEKVTPVPNTRKAINQTENIYLPVVGQRSSLMQSKPTHLFQNLWMAKARLGHNFLITPGLHQSLKFFECGAHFLGPEAKDVCYRVLTLNIGMEEQETKRSTTQRKHSIYATIAKSHLFQAVQSGYPVSEPIVEYRKEPSGQKEVHHPARRKRACPQGLPELDLLNEDANVYKLIGPVLVKQDLAEANANVRKRIDYISAELHVEFLPKSLSMKRGCGCGCGCDMSMSIRQILKKVRYGGVHGSAGVGFTPNPSTELNMSGLKNDHPPLTVTTFEIDRAKLFGLAVRSDGKRLDATLQDLEEKQNSKKDAGEERVGVAVVEGQTKARGSVVGGGETVGLVLGVEDYSSHLLNGGDNFGKGLVEVERAAVVGGLSGGGRGRGQPLAVRCGKGRDFKVAAKNSISPDRKSKGINALYWLMEVDDIKTGVVEGVSAGDFSCIELALPNLFSQLRVNVYDRRLDGNDSLQAWFVFPVDCQYELVYYGT</sequence>
<dbReference type="Pfam" id="PF01920">
    <property type="entry name" value="Prefoldin_2"/>
    <property type="match status" value="1"/>
</dbReference>